<dbReference type="InterPro" id="IPR053793">
    <property type="entry name" value="PB1-like"/>
</dbReference>
<feature type="domain" description="PB1" evidence="12">
    <location>
        <begin position="121"/>
        <end position="211"/>
    </location>
</feature>
<dbReference type="PANTHER" id="PTHR31734">
    <property type="entry name" value="AUXIN-RESPONSIVE PROTEIN IAA17"/>
    <property type="match status" value="1"/>
</dbReference>
<keyword evidence="6 10" id="KW-0804">Transcription</keyword>
<evidence type="ECO:0000256" key="9">
    <source>
        <dbReference type="ARBA" id="ARBA00025283"/>
    </source>
</evidence>
<keyword evidence="4 10" id="KW-0678">Repressor</keyword>
<evidence type="ECO:0000256" key="6">
    <source>
        <dbReference type="ARBA" id="ARBA00023163"/>
    </source>
</evidence>
<evidence type="ECO:0000256" key="11">
    <source>
        <dbReference type="SAM" id="MobiDB-lite"/>
    </source>
</evidence>
<evidence type="ECO:0000256" key="7">
    <source>
        <dbReference type="ARBA" id="ARBA00023242"/>
    </source>
</evidence>
<dbReference type="Proteomes" id="UP000087766">
    <property type="component" value="Chromosome 8"/>
</dbReference>
<dbReference type="PANTHER" id="PTHR31734:SF103">
    <property type="entry name" value="AUXIN-RESPONSIVE PROTEIN IAA16"/>
    <property type="match status" value="1"/>
</dbReference>
<feature type="compositionally biased region" description="Pro residues" evidence="11">
    <location>
        <begin position="71"/>
        <end position="82"/>
    </location>
</feature>
<sequence length="229" mass="25050">MINFEETELRLGLPGASATDHGELTLKGTGGKRGFSETASVDLKLNLSSNNDSASVSPATENPKEKTTTVEPPPRASDPAKPPAKAQVVGWPPVRSFRKNIVNVHHQRSNSNSNSNEEGAAAFVKVSMDGAPYLRKVDIRLYKSYQELSEALAKMFSSFTIQKCGSKLIDLLNGSDYVPTYEDKDGDWMLVGDVPWEMFVQTCKRLRIMKGSEAIGLAPRAVDKCKSRS</sequence>
<organism evidence="13 14">
    <name type="scientific">Vigna radiata var. radiata</name>
    <name type="common">Mung bean</name>
    <name type="synonym">Phaseolus aureus</name>
    <dbReference type="NCBI Taxonomy" id="3916"/>
    <lineage>
        <taxon>Eukaryota</taxon>
        <taxon>Viridiplantae</taxon>
        <taxon>Streptophyta</taxon>
        <taxon>Embryophyta</taxon>
        <taxon>Tracheophyta</taxon>
        <taxon>Spermatophyta</taxon>
        <taxon>Magnoliopsida</taxon>
        <taxon>eudicotyledons</taxon>
        <taxon>Gunneridae</taxon>
        <taxon>Pentapetalae</taxon>
        <taxon>rosids</taxon>
        <taxon>fabids</taxon>
        <taxon>Fabales</taxon>
        <taxon>Fabaceae</taxon>
        <taxon>Papilionoideae</taxon>
        <taxon>50 kb inversion clade</taxon>
        <taxon>NPAAA clade</taxon>
        <taxon>indigoferoid/millettioid clade</taxon>
        <taxon>Phaseoleae</taxon>
        <taxon>Vigna</taxon>
    </lineage>
</organism>
<reference evidence="14" key="2">
    <citation type="submission" date="2025-08" db="UniProtKB">
        <authorList>
            <consortium name="RefSeq"/>
        </authorList>
    </citation>
    <scope>IDENTIFICATION</scope>
    <source>
        <tissue evidence="14">Leaf</tissue>
    </source>
</reference>
<accession>A0A3Q0FA44</accession>
<dbReference type="GeneID" id="106772359"/>
<dbReference type="GO" id="GO:0009734">
    <property type="term" value="P:auxin-activated signaling pathway"/>
    <property type="evidence" value="ECO:0007669"/>
    <property type="project" value="UniProtKB-UniRule"/>
</dbReference>
<dbReference type="GO" id="GO:0005634">
    <property type="term" value="C:nucleus"/>
    <property type="evidence" value="ECO:0007669"/>
    <property type="project" value="UniProtKB-SubCell"/>
</dbReference>
<dbReference type="SUPFAM" id="SSF54277">
    <property type="entry name" value="CAD &amp; PB1 domains"/>
    <property type="match status" value="1"/>
</dbReference>
<dbReference type="STRING" id="3916.A0A3Q0FA44"/>
<evidence type="ECO:0000256" key="10">
    <source>
        <dbReference type="RuleBase" id="RU004549"/>
    </source>
</evidence>
<evidence type="ECO:0000313" key="14">
    <source>
        <dbReference type="RefSeq" id="XP_022640945.1"/>
    </source>
</evidence>
<name>A0A3Q0FA44_VIGRR</name>
<keyword evidence="8 10" id="KW-0927">Auxin signaling pathway</keyword>
<evidence type="ECO:0000259" key="12">
    <source>
        <dbReference type="PROSITE" id="PS51745"/>
    </source>
</evidence>
<comment type="function">
    <text evidence="9">Aux/IAA proteins are short-lived transcriptional factors that function as repressors of early auxin response genes at low auxin concentrations. Repression is thought to result from the interaction with auxin response factors (ARFs), proteins that bind to the auxin-responsive promoter element (AuxRE). Formation of heterodimers with ARF proteins may alter their ability to modulate early auxin response genes expression.</text>
</comment>
<evidence type="ECO:0000256" key="1">
    <source>
        <dbReference type="ARBA" id="ARBA00004123"/>
    </source>
</evidence>
<dbReference type="InterPro" id="IPR003311">
    <property type="entry name" value="AUX_IAA"/>
</dbReference>
<reference evidence="13" key="1">
    <citation type="journal article" date="2014" name="Nat. Commun.">
        <title>Genome sequence of mungbean and insights into evolution within Vigna species.</title>
        <authorList>
            <person name="Kang Y.J."/>
            <person name="Kim S.K."/>
            <person name="Kim M.Y."/>
            <person name="Lestari P."/>
            <person name="Kim K.H."/>
            <person name="Ha B.K."/>
            <person name="Jun T.H."/>
            <person name="Hwang W.J."/>
            <person name="Lee T."/>
            <person name="Lee J."/>
            <person name="Shim S."/>
            <person name="Yoon M.Y."/>
            <person name="Jang Y.E."/>
            <person name="Han K.S."/>
            <person name="Taeprayoon P."/>
            <person name="Yoon N."/>
            <person name="Somta P."/>
            <person name="Tanya P."/>
            <person name="Kim K.S."/>
            <person name="Gwag J.G."/>
            <person name="Moon J.K."/>
            <person name="Lee Y.H."/>
            <person name="Park B.S."/>
            <person name="Bombarely A."/>
            <person name="Doyle J.J."/>
            <person name="Jackson S.A."/>
            <person name="Schafleitner R."/>
            <person name="Srinives P."/>
            <person name="Varshney R.K."/>
            <person name="Lee S.H."/>
        </authorList>
    </citation>
    <scope>NUCLEOTIDE SEQUENCE [LARGE SCALE GENOMIC DNA]</scope>
    <source>
        <strain evidence="13">cv. VC1973A</strain>
    </source>
</reference>
<evidence type="ECO:0000256" key="4">
    <source>
        <dbReference type="ARBA" id="ARBA00022491"/>
    </source>
</evidence>
<comment type="subunit">
    <text evidence="3 10">Homodimers and heterodimers.</text>
</comment>
<evidence type="ECO:0000256" key="3">
    <source>
        <dbReference type="ARBA" id="ARBA00011726"/>
    </source>
</evidence>
<evidence type="ECO:0000256" key="5">
    <source>
        <dbReference type="ARBA" id="ARBA00023015"/>
    </source>
</evidence>
<dbReference type="Pfam" id="PF02309">
    <property type="entry name" value="AUX_IAA"/>
    <property type="match status" value="1"/>
</dbReference>
<keyword evidence="5 10" id="KW-0805">Transcription regulation</keyword>
<dbReference type="AlphaFoldDB" id="A0A3Q0FA44"/>
<keyword evidence="13" id="KW-1185">Reference proteome</keyword>
<comment type="subcellular location">
    <subcellularLocation>
        <location evidence="1 10">Nucleus</location>
    </subcellularLocation>
</comment>
<evidence type="ECO:0000256" key="2">
    <source>
        <dbReference type="ARBA" id="ARBA00006728"/>
    </source>
</evidence>
<proteinExistence type="inferred from homology"/>
<dbReference type="RefSeq" id="XP_022640945.1">
    <property type="nucleotide sequence ID" value="XM_022785224.1"/>
</dbReference>
<dbReference type="PROSITE" id="PS51745">
    <property type="entry name" value="PB1"/>
    <property type="match status" value="1"/>
</dbReference>
<dbReference type="FunFam" id="3.10.20.90:FF:000078">
    <property type="entry name" value="Auxin-responsive protein"/>
    <property type="match status" value="1"/>
</dbReference>
<dbReference type="Gene3D" id="3.10.20.90">
    <property type="entry name" value="Phosphatidylinositol 3-kinase Catalytic Subunit, Chain A, domain 1"/>
    <property type="match status" value="1"/>
</dbReference>
<dbReference type="InterPro" id="IPR033389">
    <property type="entry name" value="AUX/IAA_dom"/>
</dbReference>
<dbReference type="KEGG" id="vra:106772359"/>
<feature type="compositionally biased region" description="Polar residues" evidence="11">
    <location>
        <begin position="46"/>
        <end position="59"/>
    </location>
</feature>
<evidence type="ECO:0000313" key="13">
    <source>
        <dbReference type="Proteomes" id="UP000087766"/>
    </source>
</evidence>
<comment type="similarity">
    <text evidence="2 10">Belongs to the Aux/IAA family.</text>
</comment>
<keyword evidence="7 10" id="KW-0539">Nucleus</keyword>
<evidence type="ECO:0000256" key="8">
    <source>
        <dbReference type="ARBA" id="ARBA00023294"/>
    </source>
</evidence>
<protein>
    <recommendedName>
        <fullName evidence="10">Auxin-induced protein</fullName>
    </recommendedName>
</protein>
<gene>
    <name evidence="14" type="primary">LOC106772359</name>
</gene>
<feature type="region of interest" description="Disordered" evidence="11">
    <location>
        <begin position="13"/>
        <end position="88"/>
    </location>
</feature>
<dbReference type="OrthoDB" id="642974at2759"/>
<dbReference type="GO" id="GO:0006355">
    <property type="term" value="P:regulation of DNA-templated transcription"/>
    <property type="evidence" value="ECO:0007669"/>
    <property type="project" value="InterPro"/>
</dbReference>